<name>A0A6G9YKR7_9NOCA</name>
<accession>A0A6G9YKR7</accession>
<evidence type="ECO:0000313" key="2">
    <source>
        <dbReference type="Proteomes" id="UP000503540"/>
    </source>
</evidence>
<dbReference type="EMBL" id="CP046172">
    <property type="protein sequence ID" value="QIS13802.1"/>
    <property type="molecule type" value="Genomic_DNA"/>
</dbReference>
<evidence type="ECO:0000313" key="1">
    <source>
        <dbReference type="EMBL" id="QIS13802.1"/>
    </source>
</evidence>
<dbReference type="AlphaFoldDB" id="A0A6G9YKR7"/>
<keyword evidence="2" id="KW-1185">Reference proteome</keyword>
<sequence>MSIDDLQGEPEAETVPAGWWKLATPIRGHGPAVERPVLAELVAEITEWLGDLPERLDCLRQLFPDDDTTLYELADSYLRDPDSARPESAAAAGLFLAQVTTSPSLAHYLAANHGLPYAAQTMALLSELTLTDHRKAKVGTLDQEAPIPLPIFGTTELLDPHIRELRELLAAATDDEYAEARTRLAAIRTRSAHARLAASYLVPTEQDWVAADIELTGWAVSDELAAARLLTTVRDIDLAHALVDRIAPRIIDGDPRIRYSLGVNLGLDVPPILGTLYRRTRDPEARKGIATMLLELDTHEGDAELTHLAGDEHVDEALAKVVELRPRRAFWLLGNGALSGQTDALFRIRIRHDPEYARAVVDWLPQAMAAIVREELAQL</sequence>
<organism evidence="1 2">
    <name type="scientific">Nocardia arthritidis</name>
    <dbReference type="NCBI Taxonomy" id="228602"/>
    <lineage>
        <taxon>Bacteria</taxon>
        <taxon>Bacillati</taxon>
        <taxon>Actinomycetota</taxon>
        <taxon>Actinomycetes</taxon>
        <taxon>Mycobacteriales</taxon>
        <taxon>Nocardiaceae</taxon>
        <taxon>Nocardia</taxon>
    </lineage>
</organism>
<gene>
    <name evidence="1" type="ORF">F5544_29785</name>
</gene>
<dbReference type="RefSeq" id="WP_167476294.1">
    <property type="nucleotide sequence ID" value="NZ_CP046172.1"/>
</dbReference>
<dbReference type="KEGG" id="nah:F5544_29785"/>
<dbReference type="Proteomes" id="UP000503540">
    <property type="component" value="Chromosome"/>
</dbReference>
<reference evidence="1 2" key="1">
    <citation type="journal article" date="2019" name="ACS Chem. Biol.">
        <title>Identification and Mobilization of a Cryptic Antibiotic Biosynthesis Gene Locus from a Human-Pathogenic Nocardia Isolate.</title>
        <authorList>
            <person name="Herisse M."/>
            <person name="Ishida K."/>
            <person name="Porter J.L."/>
            <person name="Howden B."/>
            <person name="Hertweck C."/>
            <person name="Stinear T.P."/>
            <person name="Pidot S.J."/>
        </authorList>
    </citation>
    <scope>NUCLEOTIDE SEQUENCE [LARGE SCALE GENOMIC DNA]</scope>
    <source>
        <strain evidence="1 2">AUSMDU00012717</strain>
    </source>
</reference>
<protein>
    <submittedName>
        <fullName evidence="1">Uncharacterized protein</fullName>
    </submittedName>
</protein>
<proteinExistence type="predicted"/>